<feature type="compositionally biased region" description="Polar residues" evidence="1">
    <location>
        <begin position="95"/>
        <end position="106"/>
    </location>
</feature>
<feature type="compositionally biased region" description="Pro residues" evidence="1">
    <location>
        <begin position="725"/>
        <end position="739"/>
    </location>
</feature>
<feature type="compositionally biased region" description="Low complexity" evidence="1">
    <location>
        <begin position="558"/>
        <end position="571"/>
    </location>
</feature>
<feature type="compositionally biased region" description="Basic and acidic residues" evidence="1">
    <location>
        <begin position="411"/>
        <end position="434"/>
    </location>
</feature>
<feature type="compositionally biased region" description="Basic and acidic residues" evidence="1">
    <location>
        <begin position="226"/>
        <end position="238"/>
    </location>
</feature>
<feature type="transmembrane region" description="Helical" evidence="2">
    <location>
        <begin position="1110"/>
        <end position="1129"/>
    </location>
</feature>
<feature type="compositionally biased region" description="Polar residues" evidence="1">
    <location>
        <begin position="870"/>
        <end position="881"/>
    </location>
</feature>
<evidence type="ECO:0000313" key="3">
    <source>
        <dbReference type="EMBL" id="CDO75530.1"/>
    </source>
</evidence>
<gene>
    <name evidence="3" type="ORF">BN946_scf184871.g11</name>
</gene>
<feature type="compositionally biased region" description="Polar residues" evidence="1">
    <location>
        <begin position="469"/>
        <end position="481"/>
    </location>
</feature>
<feature type="compositionally biased region" description="Low complexity" evidence="1">
    <location>
        <begin position="320"/>
        <end position="329"/>
    </location>
</feature>
<feature type="compositionally biased region" description="Basic and acidic residues" evidence="1">
    <location>
        <begin position="333"/>
        <end position="347"/>
    </location>
</feature>
<dbReference type="EMBL" id="CCBP010000275">
    <property type="protein sequence ID" value="CDO75530.1"/>
    <property type="molecule type" value="Genomic_DNA"/>
</dbReference>
<feature type="compositionally biased region" description="Low complexity" evidence="1">
    <location>
        <begin position="791"/>
        <end position="804"/>
    </location>
</feature>
<proteinExistence type="predicted"/>
<keyword evidence="2" id="KW-0812">Transmembrane</keyword>
<keyword evidence="2" id="KW-1133">Transmembrane helix</keyword>
<keyword evidence="2" id="KW-0472">Membrane</keyword>
<reference evidence="3" key="1">
    <citation type="submission" date="2014-01" db="EMBL/GenBank/DDBJ databases">
        <title>The genome of the white-rot fungus Pycnoporus cinnabarinus: a basidiomycete model with a versatile arsenal for lignocellulosic biomass breakdown.</title>
        <authorList>
            <person name="Levasseur A."/>
            <person name="Lomascolo A."/>
            <person name="Ruiz-Duenas F.J."/>
            <person name="Uzan E."/>
            <person name="Piumi F."/>
            <person name="Kues U."/>
            <person name="Ram A.F.J."/>
            <person name="Murat C."/>
            <person name="Haon M."/>
            <person name="Benoit I."/>
            <person name="Arfi Y."/>
            <person name="Chevret D."/>
            <person name="Drula E."/>
            <person name="Kwon M.J."/>
            <person name="Gouret P."/>
            <person name="Lesage-Meessen L."/>
            <person name="Lombard V."/>
            <person name="Mariette J."/>
            <person name="Noirot C."/>
            <person name="Park J."/>
            <person name="Patyshakuliyeva A."/>
            <person name="Wieneger R.A.B."/>
            <person name="Wosten H.A.B."/>
            <person name="Martin F."/>
            <person name="Coutinho P.M."/>
            <person name="de Vries R."/>
            <person name="Martinez A.T."/>
            <person name="Klopp C."/>
            <person name="Pontarotti P."/>
            <person name="Henrissat B."/>
            <person name="Record E."/>
        </authorList>
    </citation>
    <scope>NUCLEOTIDE SEQUENCE [LARGE SCALE GENOMIC DNA]</scope>
    <source>
        <strain evidence="3">BRFM137</strain>
    </source>
</reference>
<feature type="region of interest" description="Disordered" evidence="1">
    <location>
        <begin position="176"/>
        <end position="243"/>
    </location>
</feature>
<accession>A0A060SMA0</accession>
<protein>
    <submittedName>
        <fullName evidence="3">Uncharacterized protein</fullName>
    </submittedName>
</protein>
<feature type="compositionally biased region" description="Low complexity" evidence="1">
    <location>
        <begin position="708"/>
        <end position="719"/>
    </location>
</feature>
<evidence type="ECO:0000256" key="1">
    <source>
        <dbReference type="SAM" id="MobiDB-lite"/>
    </source>
</evidence>
<feature type="region of interest" description="Disordered" evidence="1">
    <location>
        <begin position="317"/>
        <end position="983"/>
    </location>
</feature>
<feature type="compositionally biased region" description="Polar residues" evidence="1">
    <location>
        <begin position="449"/>
        <end position="460"/>
    </location>
</feature>
<keyword evidence="4" id="KW-1185">Reference proteome</keyword>
<dbReference type="HOGENOM" id="CLU_259432_0_0_1"/>
<dbReference type="AlphaFoldDB" id="A0A060SMA0"/>
<dbReference type="OMA" id="HIAIDAY"/>
<feature type="region of interest" description="Disordered" evidence="1">
    <location>
        <begin position="54"/>
        <end position="111"/>
    </location>
</feature>
<feature type="compositionally biased region" description="Basic and acidic residues" evidence="1">
    <location>
        <begin position="202"/>
        <end position="212"/>
    </location>
</feature>
<feature type="compositionally biased region" description="Basic and acidic residues" evidence="1">
    <location>
        <begin position="960"/>
        <end position="977"/>
    </location>
</feature>
<name>A0A060SMA0_PYCCI</name>
<feature type="compositionally biased region" description="Polar residues" evidence="1">
    <location>
        <begin position="676"/>
        <end position="688"/>
    </location>
</feature>
<dbReference type="Proteomes" id="UP000029665">
    <property type="component" value="Unassembled WGS sequence"/>
</dbReference>
<organism evidence="3 4">
    <name type="scientific">Pycnoporus cinnabarinus</name>
    <name type="common">Cinnabar-red polypore</name>
    <name type="synonym">Trametes cinnabarina</name>
    <dbReference type="NCBI Taxonomy" id="5643"/>
    <lineage>
        <taxon>Eukaryota</taxon>
        <taxon>Fungi</taxon>
        <taxon>Dikarya</taxon>
        <taxon>Basidiomycota</taxon>
        <taxon>Agaricomycotina</taxon>
        <taxon>Agaricomycetes</taxon>
        <taxon>Polyporales</taxon>
        <taxon>Polyporaceae</taxon>
        <taxon>Trametes</taxon>
    </lineage>
</organism>
<feature type="compositionally biased region" description="Polar residues" evidence="1">
    <location>
        <begin position="889"/>
        <end position="912"/>
    </location>
</feature>
<evidence type="ECO:0000256" key="2">
    <source>
        <dbReference type="SAM" id="Phobius"/>
    </source>
</evidence>
<feature type="region of interest" description="Disordered" evidence="1">
    <location>
        <begin position="126"/>
        <end position="163"/>
    </location>
</feature>
<dbReference type="STRING" id="5643.A0A060SMA0"/>
<comment type="caution">
    <text evidence="3">The sequence shown here is derived from an EMBL/GenBank/DDBJ whole genome shotgun (WGS) entry which is preliminary data.</text>
</comment>
<sequence>MGAFDRVLDGVVNCLLNICDDVLNTLDVAPVDGGDMDASTLATIPRLRISRFSPQSNDQVLTPVAGPSHNPDFLHADDDDEDAESTPRMAVSAISDRQSPQATTTPGLPAETPAARLRALLARVPNTPDSATPHAPSFRPPAPPSISEPDSDFEPPYPSAMSSSIARESLKELFSRALRSPGNTPRKGKLRRNSIDASEVEASPRVEEERAKYKGKRRSLSDEEAEKSKHIEPSERSFRSSSAASAFDALRQRLDGSTSVLPSLPAEQMVMDVSMPPFDSSTDMAMLPPAPVDSSSEMPPYATSTPMRTFQMSAHLHMQSTSRASSSLSGADYQERHGERLHERERGWNSPLPKSPGHLSKLDPSHRHSWGSPGSGRASPAHRLSRKDSSASLVSTDDGRSSRASSVSSRADYDQRKKTLEQERIKQREKEWNRPHTRLSRSSSSLTLNKTPPVSLSTPDITRWIAPSQHPSTPNAPSGSKLTLKEAVPRPKSPLAHSTAENKMSPHPRAKSPATTPADKAETSQTGYKSRFGWSFPAKRTPLPPLELDQDSPQKPASRPSSRTSLSTTPSHIPVRSPRKGAQESSTAGHSEKKRSHRRSVTELAESVGSIPPRIEVSGEVGDELPSVPIVNSHDDFSSASEDESQAVTSTPTVRPVPLPPPEVSTTPVSEAPFSNGYSSLIQETQIRPESPPLTPPATDAQPLFSLQTPPRRPQFQTPKAEFETPPPPRGMPELPGPPSSDEEEDDHTPVMHSTDIPADLTSLKTPRPPGAWLATPAPSRQSTNEPVERAGSAPPASEQPSSSHDGGLATPPATLSRASSLPAQTPAPPGGWVNTPAPDTTMRRKGILKVRFEVESETASEGTFERPSADSSAESKTSGNELPEASWSLVSRQNGDLSTSSAPAEQSSADTPPTPPSLRERIRKKSPSIRLVDAYGREQVEAAPGPPPVHEIDAGSTDLPRDSHVVDPATPRRERQATTSATPRNWSTIRLVDAMGRAIEESPPEEESSADPPRSRDEAIERIRATLSSMNDDLNEADRINGKAVFDVRSYASLEERSRNAKIARSKITKSLQMAQMAEVEMRKKHPALQERPKDKATLPSTLLSKSPMWRLVVVFVVLQLIFLVIMYRYSLVQARKMFLTTYYDPFYPELYRYLAKPDTSLSAIPACPSWSILSAFNSLQHAGIKGVAADVWASATCSISSYFQSLWLDISHAQDRVTHSWPPT</sequence>
<evidence type="ECO:0000313" key="4">
    <source>
        <dbReference type="Proteomes" id="UP000029665"/>
    </source>
</evidence>
<dbReference type="OrthoDB" id="3230534at2759"/>